<organism evidence="1 2">
    <name type="scientific">Sinosporangium siamense</name>
    <dbReference type="NCBI Taxonomy" id="1367973"/>
    <lineage>
        <taxon>Bacteria</taxon>
        <taxon>Bacillati</taxon>
        <taxon>Actinomycetota</taxon>
        <taxon>Actinomycetes</taxon>
        <taxon>Streptosporangiales</taxon>
        <taxon>Streptosporangiaceae</taxon>
        <taxon>Sinosporangium</taxon>
    </lineage>
</organism>
<keyword evidence="2" id="KW-1185">Reference proteome</keyword>
<evidence type="ECO:0000313" key="2">
    <source>
        <dbReference type="Proteomes" id="UP000606172"/>
    </source>
</evidence>
<reference evidence="1" key="1">
    <citation type="submission" date="2021-01" db="EMBL/GenBank/DDBJ databases">
        <title>Whole genome shotgun sequence of Sinosporangium siamense NBRC 109515.</title>
        <authorList>
            <person name="Komaki H."/>
            <person name="Tamura T."/>
        </authorList>
    </citation>
    <scope>NUCLEOTIDE SEQUENCE</scope>
    <source>
        <strain evidence="1">NBRC 109515</strain>
    </source>
</reference>
<sequence>MPHLIERIADTVRIAFGSFSLLDVDGPSRSPDALDPEKLYSLTDENAIWFVATPNMAIVRSRAGYHHTARITLELWDAEAPAEDGPEAEMRTVEFSSSSGRLRSVSHHGDVGPLLDLRVPGASWLVRGHRIVKPDSFAGDLDAEDIEDEDEDAEGALEGLEEFLFQFWPVNACQP</sequence>
<accession>A0A919VFF7</accession>
<proteinExistence type="predicted"/>
<name>A0A919VFF7_9ACTN</name>
<dbReference type="Proteomes" id="UP000606172">
    <property type="component" value="Unassembled WGS sequence"/>
</dbReference>
<dbReference type="EMBL" id="BOOW01000042">
    <property type="protein sequence ID" value="GII96079.1"/>
    <property type="molecule type" value="Genomic_DNA"/>
</dbReference>
<evidence type="ECO:0000313" key="1">
    <source>
        <dbReference type="EMBL" id="GII96079.1"/>
    </source>
</evidence>
<dbReference type="RefSeq" id="WP_204031109.1">
    <property type="nucleotide sequence ID" value="NZ_BOOW01000042.1"/>
</dbReference>
<protein>
    <submittedName>
        <fullName evidence="1">Uncharacterized protein</fullName>
    </submittedName>
</protein>
<dbReference type="AlphaFoldDB" id="A0A919VFF7"/>
<comment type="caution">
    <text evidence="1">The sequence shown here is derived from an EMBL/GenBank/DDBJ whole genome shotgun (WGS) entry which is preliminary data.</text>
</comment>
<gene>
    <name evidence="1" type="ORF">Ssi02_63100</name>
</gene>